<keyword evidence="4 12" id="KW-0050">Antiport</keyword>
<sequence>MASHQQEPWLLENGNVKVLTKEMRHGHGRSRTAHNMSSSSLRKKSDRTLVSKVRCGLLRNLLVNIQEVILGTKLSILFPAIPIAIIAQCYGLGRPWIFALSLLGLTPLAERVSFLTEQVAIYTGPTVGGLLNATCGNITELVIAIFALSSNKVDLVKYSLLGSILSNLLLVLGTSLLCGGIANLAKEQKYDRRQADVNSLMLLLALLCHLLPMLFRYGGGGSDDALAAADSSLYLSRAASITMLVAYFAYLIFQLWTHRTLFEAEDEDGDGENGSDDEEAVIGVWSGVAWLAGMTVFIALLSEYVVDTIEEASESWGLSVSFLSIILLPIVGNAAEHAGAIIFAFKNKLDITLGVALGSATQIGMFAVPLCVLIAWIMGVKMDLNFNLLETGSLALAIIATSFTLQDGTSHYMKGLILLLCYVVIGACFFVQRTPLNQVNVNITFKSASDAVLNA</sequence>
<evidence type="ECO:0000256" key="12">
    <source>
        <dbReference type="RuleBase" id="RU365028"/>
    </source>
</evidence>
<evidence type="ECO:0000256" key="7">
    <source>
        <dbReference type="ARBA" id="ARBA00022692"/>
    </source>
</evidence>
<comment type="caution">
    <text evidence="12">Lacks conserved residue(s) required for the propagation of feature annotation.</text>
</comment>
<evidence type="ECO:0000256" key="11">
    <source>
        <dbReference type="ARBA" id="ARBA00023136"/>
    </source>
</evidence>
<evidence type="ECO:0000256" key="6">
    <source>
        <dbReference type="ARBA" id="ARBA00022568"/>
    </source>
</evidence>
<keyword evidence="5 12" id="KW-0926">Vacuole</keyword>
<keyword evidence="6 12" id="KW-0109">Calcium transport</keyword>
<dbReference type="FunFam" id="1.20.1420.30:FF:000020">
    <property type="entry name" value="Vacuolar cation/proton exchanger"/>
    <property type="match status" value="1"/>
</dbReference>
<dbReference type="InterPro" id="IPR004713">
    <property type="entry name" value="CaH_exchang"/>
</dbReference>
<feature type="transmembrane region" description="Helical" evidence="12">
    <location>
        <begin position="322"/>
        <end position="345"/>
    </location>
</feature>
<dbReference type="Gene3D" id="1.20.1420.30">
    <property type="entry name" value="NCX, central ion-binding region"/>
    <property type="match status" value="1"/>
</dbReference>
<dbReference type="GO" id="GO:0009705">
    <property type="term" value="C:plant-type vacuole membrane"/>
    <property type="evidence" value="ECO:0007669"/>
    <property type="project" value="TreeGrafter"/>
</dbReference>
<feature type="transmembrane region" description="Helical" evidence="12">
    <location>
        <begin position="235"/>
        <end position="253"/>
    </location>
</feature>
<evidence type="ECO:0000256" key="9">
    <source>
        <dbReference type="ARBA" id="ARBA00022989"/>
    </source>
</evidence>
<keyword evidence="16" id="KW-1185">Reference proteome</keyword>
<dbReference type="GO" id="GO:0010351">
    <property type="term" value="P:lithium ion transport"/>
    <property type="evidence" value="ECO:0007669"/>
    <property type="project" value="UniProtKB-ARBA"/>
</dbReference>
<protein>
    <recommendedName>
        <fullName evidence="12">Vacuolar cation/proton exchanger</fullName>
    </recommendedName>
</protein>
<dbReference type="FunFam" id="1.20.1420.30:FF:000008">
    <property type="entry name" value="Vacuolar cation/proton exchanger"/>
    <property type="match status" value="1"/>
</dbReference>
<gene>
    <name evidence="15" type="ORF">Ahy_A04g019248</name>
</gene>
<dbReference type="Proteomes" id="UP000289738">
    <property type="component" value="Chromosome A04"/>
</dbReference>
<dbReference type="GO" id="GO:0006882">
    <property type="term" value="P:intracellular zinc ion homeostasis"/>
    <property type="evidence" value="ECO:0007669"/>
    <property type="project" value="UniProtKB-ARBA"/>
</dbReference>
<evidence type="ECO:0000256" key="5">
    <source>
        <dbReference type="ARBA" id="ARBA00022554"/>
    </source>
</evidence>
<feature type="domain" description="Sodium/calcium exchanger membrane region" evidence="14">
    <location>
        <begin position="96"/>
        <end position="256"/>
    </location>
</feature>
<dbReference type="Gramene" id="arahy.Tifrunner.gnm2.ann2.Ah04g262600.1">
    <property type="protein sequence ID" value="arahy.Tifrunner.gnm2.ann2.Ah04g262600.1-CDS"/>
    <property type="gene ID" value="arahy.Tifrunner.gnm2.ann2.Ah04g262600"/>
</dbReference>
<feature type="domain" description="Sodium/calcium exchanger membrane region" evidence="14">
    <location>
        <begin position="287"/>
        <end position="425"/>
    </location>
</feature>
<name>A0A445DFM6_ARAHY</name>
<evidence type="ECO:0000256" key="8">
    <source>
        <dbReference type="ARBA" id="ARBA00022837"/>
    </source>
</evidence>
<dbReference type="SMR" id="A0A445DFM6"/>
<keyword evidence="3 12" id="KW-0813">Transport</keyword>
<dbReference type="InterPro" id="IPR044880">
    <property type="entry name" value="NCX_ion-bd_dom_sf"/>
</dbReference>
<evidence type="ECO:0000256" key="4">
    <source>
        <dbReference type="ARBA" id="ARBA00022449"/>
    </source>
</evidence>
<feature type="transmembrane region" description="Helical" evidence="12">
    <location>
        <begin position="127"/>
        <end position="148"/>
    </location>
</feature>
<dbReference type="Pfam" id="PF01699">
    <property type="entry name" value="Na_Ca_ex"/>
    <property type="match status" value="2"/>
</dbReference>
<feature type="transmembrane region" description="Helical" evidence="12">
    <location>
        <begin position="197"/>
        <end position="215"/>
    </location>
</feature>
<keyword evidence="8 12" id="KW-0106">Calcium</keyword>
<dbReference type="NCBIfam" id="TIGR00378">
    <property type="entry name" value="cax"/>
    <property type="match status" value="1"/>
</dbReference>
<dbReference type="GO" id="GO:0061993">
    <property type="term" value="C:calcium:proton antiporter complex"/>
    <property type="evidence" value="ECO:0007669"/>
    <property type="project" value="UniProtKB-ARBA"/>
</dbReference>
<dbReference type="GO" id="GO:0030026">
    <property type="term" value="P:intracellular manganese ion homeostasis"/>
    <property type="evidence" value="ECO:0007669"/>
    <property type="project" value="UniProtKB-ARBA"/>
</dbReference>
<evidence type="ECO:0000313" key="15">
    <source>
        <dbReference type="EMBL" id="RYR61966.1"/>
    </source>
</evidence>
<keyword evidence="7 12" id="KW-0812">Transmembrane</keyword>
<feature type="transmembrane region" description="Helical" evidence="12">
    <location>
        <begin position="415"/>
        <end position="432"/>
    </location>
</feature>
<dbReference type="InterPro" id="IPR004798">
    <property type="entry name" value="CAX-like"/>
</dbReference>
<evidence type="ECO:0000256" key="13">
    <source>
        <dbReference type="SAM" id="MobiDB-lite"/>
    </source>
</evidence>
<comment type="subcellular location">
    <subcellularLocation>
        <location evidence="1">Vacuole membrane</location>
        <topology evidence="1">Multi-pass membrane protein</topology>
    </subcellularLocation>
</comment>
<dbReference type="GO" id="GO:0010119">
    <property type="term" value="P:regulation of stomatal movement"/>
    <property type="evidence" value="ECO:0007669"/>
    <property type="project" value="UniProtKB-ARBA"/>
</dbReference>
<accession>A0A445DFM6</accession>
<keyword evidence="9 12" id="KW-1133">Transmembrane helix</keyword>
<evidence type="ECO:0000313" key="16">
    <source>
        <dbReference type="Proteomes" id="UP000289738"/>
    </source>
</evidence>
<dbReference type="PANTHER" id="PTHR31503">
    <property type="entry name" value="VACUOLAR CALCIUM ION TRANSPORTER"/>
    <property type="match status" value="1"/>
</dbReference>
<dbReference type="InterPro" id="IPR004837">
    <property type="entry name" value="NaCa_Exmemb"/>
</dbReference>
<dbReference type="OrthoDB" id="1699231at2759"/>
<feature type="transmembrane region" description="Helical" evidence="12">
    <location>
        <begin position="352"/>
        <end position="378"/>
    </location>
</feature>
<dbReference type="EMBL" id="SDMP01000004">
    <property type="protein sequence ID" value="RYR61966.1"/>
    <property type="molecule type" value="Genomic_DNA"/>
</dbReference>
<dbReference type="GO" id="GO:0006874">
    <property type="term" value="P:intracellular calcium ion homeostasis"/>
    <property type="evidence" value="ECO:0007669"/>
    <property type="project" value="TreeGrafter"/>
</dbReference>
<proteinExistence type="inferred from homology"/>
<comment type="similarity">
    <text evidence="2">Belongs to the Ca(2+):cation antiporter (CaCA) (TC 2.A.19) family. Cation/proton exchanger (CAX) subfamily.</text>
</comment>
<evidence type="ECO:0000256" key="1">
    <source>
        <dbReference type="ARBA" id="ARBA00004128"/>
    </source>
</evidence>
<dbReference type="NCBIfam" id="TIGR00846">
    <property type="entry name" value="caca2"/>
    <property type="match status" value="1"/>
</dbReference>
<feature type="transmembrane region" description="Helical" evidence="12">
    <location>
        <begin position="280"/>
        <end position="302"/>
    </location>
</feature>
<comment type="function">
    <text evidence="12">Vacuolar cation/proton exchanger (CAX). Translocates Ca(2+) and other metal ions into vacuoles using the proton gradient formed by H(+)-ATPase and H(+)-pyrophosphatase.</text>
</comment>
<evidence type="ECO:0000259" key="14">
    <source>
        <dbReference type="Pfam" id="PF01699"/>
    </source>
</evidence>
<feature type="transmembrane region" description="Helical" evidence="12">
    <location>
        <begin position="160"/>
        <end position="185"/>
    </location>
</feature>
<evidence type="ECO:0000256" key="2">
    <source>
        <dbReference type="ARBA" id="ARBA00008248"/>
    </source>
</evidence>
<keyword evidence="10 12" id="KW-0406">Ion transport</keyword>
<dbReference type="GO" id="GO:0015369">
    <property type="term" value="F:calcium:proton antiporter activity"/>
    <property type="evidence" value="ECO:0007669"/>
    <property type="project" value="UniProtKB-UniRule"/>
</dbReference>
<dbReference type="STRING" id="3818.A0A445DFM6"/>
<evidence type="ECO:0000256" key="3">
    <source>
        <dbReference type="ARBA" id="ARBA00022448"/>
    </source>
</evidence>
<feature type="region of interest" description="Disordered" evidence="13">
    <location>
        <begin position="24"/>
        <end position="43"/>
    </location>
</feature>
<dbReference type="GO" id="GO:0055062">
    <property type="term" value="P:phosphate ion homeostasis"/>
    <property type="evidence" value="ECO:0007669"/>
    <property type="project" value="UniProtKB-ARBA"/>
</dbReference>
<organism evidence="15 16">
    <name type="scientific">Arachis hypogaea</name>
    <name type="common">Peanut</name>
    <dbReference type="NCBI Taxonomy" id="3818"/>
    <lineage>
        <taxon>Eukaryota</taxon>
        <taxon>Viridiplantae</taxon>
        <taxon>Streptophyta</taxon>
        <taxon>Embryophyta</taxon>
        <taxon>Tracheophyta</taxon>
        <taxon>Spermatophyta</taxon>
        <taxon>Magnoliopsida</taxon>
        <taxon>eudicotyledons</taxon>
        <taxon>Gunneridae</taxon>
        <taxon>Pentapetalae</taxon>
        <taxon>rosids</taxon>
        <taxon>fabids</taxon>
        <taxon>Fabales</taxon>
        <taxon>Fabaceae</taxon>
        <taxon>Papilionoideae</taxon>
        <taxon>50 kb inversion clade</taxon>
        <taxon>dalbergioids sensu lato</taxon>
        <taxon>Dalbergieae</taxon>
        <taxon>Pterocarpus clade</taxon>
        <taxon>Arachis</taxon>
    </lineage>
</organism>
<keyword evidence="11 12" id="KW-0472">Membrane</keyword>
<dbReference type="PANTHER" id="PTHR31503:SF86">
    <property type="entry name" value="VACUOLAR CATION_PROTON EXCHANGER"/>
    <property type="match status" value="1"/>
</dbReference>
<dbReference type="AlphaFoldDB" id="A0A445DFM6"/>
<comment type="caution">
    <text evidence="15">The sequence shown here is derived from an EMBL/GenBank/DDBJ whole genome shotgun (WGS) entry which is preliminary data.</text>
</comment>
<evidence type="ECO:0000256" key="10">
    <source>
        <dbReference type="ARBA" id="ARBA00023065"/>
    </source>
</evidence>
<reference evidence="15 16" key="1">
    <citation type="submission" date="2019-01" db="EMBL/GenBank/DDBJ databases">
        <title>Sequencing of cultivated peanut Arachis hypogaea provides insights into genome evolution and oil improvement.</title>
        <authorList>
            <person name="Chen X."/>
        </authorList>
    </citation>
    <scope>NUCLEOTIDE SEQUENCE [LARGE SCALE GENOMIC DNA]</scope>
    <source>
        <strain evidence="16">cv. Fuhuasheng</strain>
        <tissue evidence="15">Leaves</tissue>
    </source>
</reference>